<dbReference type="Gene3D" id="2.60.120.10">
    <property type="entry name" value="Jelly Rolls"/>
    <property type="match status" value="1"/>
</dbReference>
<proteinExistence type="predicted"/>
<dbReference type="Proteomes" id="UP000053555">
    <property type="component" value="Unassembled WGS sequence"/>
</dbReference>
<dbReference type="InterPro" id="IPR011051">
    <property type="entry name" value="RmlC_Cupin_sf"/>
</dbReference>
<reference evidence="2" key="1">
    <citation type="submission" date="2014-07" db="EMBL/GenBank/DDBJ databases">
        <title>Identification of a novel salt tolerance gene in wild soybean by whole-genome sequencing.</title>
        <authorList>
            <person name="Lam H.-M."/>
            <person name="Qi X."/>
            <person name="Li M.-W."/>
            <person name="Liu X."/>
            <person name="Xie M."/>
            <person name="Ni M."/>
            <person name="Xu X."/>
        </authorList>
    </citation>
    <scope>NUCLEOTIDE SEQUENCE [LARGE SCALE GENOMIC DNA]</scope>
    <source>
        <tissue evidence="2">Root</tissue>
    </source>
</reference>
<dbReference type="EMBL" id="KN658441">
    <property type="protein sequence ID" value="KHN20514.1"/>
    <property type="molecule type" value="Genomic_DNA"/>
</dbReference>
<feature type="chain" id="PRO_5002092909" evidence="1">
    <location>
        <begin position="25"/>
        <end position="199"/>
    </location>
</feature>
<dbReference type="InterPro" id="IPR014710">
    <property type="entry name" value="RmlC-like_jellyroll"/>
</dbReference>
<evidence type="ECO:0000256" key="1">
    <source>
        <dbReference type="SAM" id="SignalP"/>
    </source>
</evidence>
<name>A0A0B2QJW7_GLYSO</name>
<accession>A0A0B2QJW7</accession>
<gene>
    <name evidence="2" type="ORF">glysoja_029527</name>
</gene>
<protein>
    <submittedName>
        <fullName evidence="2">Putative germin-like protein 9-2</fullName>
    </submittedName>
</protein>
<dbReference type="AlphaFoldDB" id="A0A0B2QJW7"/>
<sequence length="199" mass="22452">MSSTTFKVLTLMISVFAIMQISRAGDLDILTDFIVPPNTIPDGNLFTFIGFRVIFSPNNTVSDFKVLKATKVEFSALDVQSVSYATLEFPSGSIHPPHTHSLCRATLHREGTLQVGFVDTTNKLFTQTDTMNQSSNAFKEVAIIRHPRVGEYALGFITSSMVLRNKDEKEIFYVYIPTNHLYLCDIYLISPEDILFEKR</sequence>
<dbReference type="InterPro" id="IPR007462">
    <property type="entry name" value="COV1-like"/>
</dbReference>
<dbReference type="PANTHER" id="PTHR31876">
    <property type="entry name" value="COV-LIKE PROTEIN 1"/>
    <property type="match status" value="1"/>
</dbReference>
<keyword evidence="1" id="KW-0732">Signal</keyword>
<feature type="signal peptide" evidence="1">
    <location>
        <begin position="1"/>
        <end position="24"/>
    </location>
</feature>
<dbReference type="SUPFAM" id="SSF51182">
    <property type="entry name" value="RmlC-like cupins"/>
    <property type="match status" value="1"/>
</dbReference>
<evidence type="ECO:0000313" key="2">
    <source>
        <dbReference type="EMBL" id="KHN20514.1"/>
    </source>
</evidence>
<organism evidence="2">
    <name type="scientific">Glycine soja</name>
    <name type="common">Wild soybean</name>
    <dbReference type="NCBI Taxonomy" id="3848"/>
    <lineage>
        <taxon>Eukaryota</taxon>
        <taxon>Viridiplantae</taxon>
        <taxon>Streptophyta</taxon>
        <taxon>Embryophyta</taxon>
        <taxon>Tracheophyta</taxon>
        <taxon>Spermatophyta</taxon>
        <taxon>Magnoliopsida</taxon>
        <taxon>eudicotyledons</taxon>
        <taxon>Gunneridae</taxon>
        <taxon>Pentapetalae</taxon>
        <taxon>rosids</taxon>
        <taxon>fabids</taxon>
        <taxon>Fabales</taxon>
        <taxon>Fabaceae</taxon>
        <taxon>Papilionoideae</taxon>
        <taxon>50 kb inversion clade</taxon>
        <taxon>NPAAA clade</taxon>
        <taxon>indigoferoid/millettioid clade</taxon>
        <taxon>Phaseoleae</taxon>
        <taxon>Glycine</taxon>
        <taxon>Glycine subgen. Soja</taxon>
    </lineage>
</organism>
<dbReference type="Pfam" id="PF04367">
    <property type="entry name" value="DUF502"/>
    <property type="match status" value="1"/>
</dbReference>
<dbReference type="GO" id="GO:0005794">
    <property type="term" value="C:Golgi apparatus"/>
    <property type="evidence" value="ECO:0007669"/>
    <property type="project" value="TreeGrafter"/>
</dbReference>
<dbReference type="PANTHER" id="PTHR31876:SF20">
    <property type="entry name" value="PROTEIN LIKE COV 3-LIKE"/>
    <property type="match status" value="1"/>
</dbReference>